<evidence type="ECO:0000313" key="2">
    <source>
        <dbReference type="EMBL" id="AEH59897.1"/>
    </source>
</evidence>
<dbReference type="InterPro" id="IPR027417">
    <property type="entry name" value="P-loop_NTPase"/>
</dbReference>
<dbReference type="PANTHER" id="PTHR43721">
    <property type="entry name" value="ELONGATION FACTOR TU-RELATED"/>
    <property type="match status" value="1"/>
</dbReference>
<evidence type="ECO:0000313" key="3">
    <source>
        <dbReference type="Proteomes" id="UP000006622"/>
    </source>
</evidence>
<dbReference type="PANTHER" id="PTHR43721:SF11">
    <property type="entry name" value="SELENOCYSTEINE-SPECIFIC ELONGATION FACTOR"/>
    <property type="match status" value="1"/>
</dbReference>
<evidence type="ECO:0000259" key="1">
    <source>
        <dbReference type="Pfam" id="PF03144"/>
    </source>
</evidence>
<dbReference type="GO" id="GO:0005525">
    <property type="term" value="F:GTP binding"/>
    <property type="evidence" value="ECO:0007669"/>
    <property type="project" value="InterPro"/>
</dbReference>
<dbReference type="GeneID" id="10821604"/>
<keyword evidence="3" id="KW-1185">Reference proteome</keyword>
<dbReference type="SUPFAM" id="SSF52540">
    <property type="entry name" value="P-loop containing nucleoside triphosphate hydrolases"/>
    <property type="match status" value="1"/>
</dbReference>
<keyword evidence="2" id="KW-0648">Protein biosynthesis</keyword>
<dbReference type="GO" id="GO:0001514">
    <property type="term" value="P:selenocysteine incorporation"/>
    <property type="evidence" value="ECO:0007669"/>
    <property type="project" value="TreeGrafter"/>
</dbReference>
<sequence>MTKITVIGNEGSGKTTLASKLGKKGAVSDIVTYEFSKSGEVLTIIDPAGYPKSIKPLLTALHLSDIALVCIPPEGPDIYAGECILSLDLLNYRHGIFVLTKSDTTYSYAQDELKDKIKKIVAGTTLEEWDYIEVSATEHEGMNELRDMIFTIGKKVDSEHRELDSQSPRVVIDQVFNVTGIGCVALGVVKQGSINIKDKLSVFPTSKEIEIRSIQIHDEDKKQAFTGDRVGLALKNIQSKEIERGYIISEKELVDTGFNLKCRISRFSKKINLFDVLHLFSGIQSSPVRVERIEINDTEVDSADPGSECTLHLAGEKEIAYSTQDRFIIVNLDEKQRFSGYGFP</sequence>
<dbReference type="Proteomes" id="UP000006622">
    <property type="component" value="Chromosome"/>
</dbReference>
<dbReference type="RefSeq" id="WP_013897336.1">
    <property type="nucleotide sequence ID" value="NC_015676.1"/>
</dbReference>
<keyword evidence="2" id="KW-0251">Elongation factor</keyword>
<dbReference type="GO" id="GO:0003746">
    <property type="term" value="F:translation elongation factor activity"/>
    <property type="evidence" value="ECO:0007669"/>
    <property type="project" value="UniProtKB-KW"/>
</dbReference>
<feature type="domain" description="Translation elongation factor EFTu-like" evidence="1">
    <location>
        <begin position="183"/>
        <end position="248"/>
    </location>
</feature>
<dbReference type="InterPro" id="IPR050055">
    <property type="entry name" value="EF-Tu_GTPase"/>
</dbReference>
<accession>F7XMH4</accession>
<name>F7XMH4_METZD</name>
<dbReference type="SUPFAM" id="SSF50447">
    <property type="entry name" value="Translation proteins"/>
    <property type="match status" value="1"/>
</dbReference>
<dbReference type="STRING" id="679901.Mzhil_0016"/>
<dbReference type="Pfam" id="PF03144">
    <property type="entry name" value="GTP_EFTU_D2"/>
    <property type="match status" value="1"/>
</dbReference>
<dbReference type="OrthoDB" id="30874at2157"/>
<protein>
    <submittedName>
        <fullName evidence="2">Elongation factor Tu domain 2 protein</fullName>
    </submittedName>
</protein>
<dbReference type="InterPro" id="IPR009000">
    <property type="entry name" value="Transl_B-barrel_sf"/>
</dbReference>
<dbReference type="Gene3D" id="2.40.30.10">
    <property type="entry name" value="Translation factors"/>
    <property type="match status" value="2"/>
</dbReference>
<dbReference type="Gene3D" id="3.40.50.300">
    <property type="entry name" value="P-loop containing nucleotide triphosphate hydrolases"/>
    <property type="match status" value="1"/>
</dbReference>
<dbReference type="CDD" id="cd03696">
    <property type="entry name" value="SelB_II"/>
    <property type="match status" value="1"/>
</dbReference>
<dbReference type="KEGG" id="mzh:Mzhil_0016"/>
<dbReference type="EMBL" id="CP002101">
    <property type="protein sequence ID" value="AEH59897.1"/>
    <property type="molecule type" value="Genomic_DNA"/>
</dbReference>
<reference evidence="2 3" key="1">
    <citation type="submission" date="2010-07" db="EMBL/GenBank/DDBJ databases">
        <title>The complete genome of Methanosalsum zhilinae DSM 4017.</title>
        <authorList>
            <consortium name="US DOE Joint Genome Institute (JGI-PGF)"/>
            <person name="Lucas S."/>
            <person name="Copeland A."/>
            <person name="Lapidus A."/>
            <person name="Glavina del Rio T."/>
            <person name="Dalin E."/>
            <person name="Tice H."/>
            <person name="Bruce D."/>
            <person name="Goodwin L."/>
            <person name="Pitluck S."/>
            <person name="Kyrpides N."/>
            <person name="Mavromatis K."/>
            <person name="Ovchinnikova G."/>
            <person name="Daligault H."/>
            <person name="Detter J.C."/>
            <person name="Han C."/>
            <person name="Tapia R."/>
            <person name="Larimer F."/>
            <person name="Land M."/>
            <person name="Hauser L."/>
            <person name="Markowitz V."/>
            <person name="Cheng J.-F."/>
            <person name="Hugenholtz P."/>
            <person name="Woyke T."/>
            <person name="Wu D."/>
            <person name="Spring S."/>
            <person name="Schueler E."/>
            <person name="Brambilla E."/>
            <person name="Klenk H.-P."/>
            <person name="Eisen J.A."/>
        </authorList>
    </citation>
    <scope>NUCLEOTIDE SEQUENCE [LARGE SCALE GENOMIC DNA]</scope>
    <source>
        <strain evidence="3">DSM 4017 / NBRC 107636 / OCM 62 / WeN5</strain>
    </source>
</reference>
<dbReference type="InterPro" id="IPR004161">
    <property type="entry name" value="EFTu-like_2"/>
</dbReference>
<proteinExistence type="predicted"/>
<gene>
    <name evidence="2" type="ordered locus">Mzhil_0016</name>
</gene>
<organism evidence="2 3">
    <name type="scientific">Methanosalsum zhilinae (strain DSM 4017 / NBRC 107636 / OCM 62 / WeN5)</name>
    <name type="common">Methanohalophilus zhilinae</name>
    <dbReference type="NCBI Taxonomy" id="679901"/>
    <lineage>
        <taxon>Archaea</taxon>
        <taxon>Methanobacteriati</taxon>
        <taxon>Methanobacteriota</taxon>
        <taxon>Stenosarchaea group</taxon>
        <taxon>Methanomicrobia</taxon>
        <taxon>Methanosarcinales</taxon>
        <taxon>Methanosarcinaceae</taxon>
        <taxon>Methanosalsum</taxon>
    </lineage>
</organism>
<dbReference type="HOGENOM" id="CLU_077867_0_0_2"/>
<dbReference type="AlphaFoldDB" id="F7XMH4"/>